<dbReference type="EMBL" id="JBEDNZ010000025">
    <property type="protein sequence ID" value="KAL0811041.1"/>
    <property type="molecule type" value="Genomic_DNA"/>
</dbReference>
<reference evidence="2 3" key="1">
    <citation type="submission" date="2024-06" db="EMBL/GenBank/DDBJ databases">
        <title>A chromosome-level genome assembly of beet webworm, Loxostege sticticalis.</title>
        <authorList>
            <person name="Zhang Y."/>
        </authorList>
    </citation>
    <scope>NUCLEOTIDE SEQUENCE [LARGE SCALE GENOMIC DNA]</scope>
    <source>
        <strain evidence="2">AQ028</strain>
        <tissue evidence="2">Male pupae</tissue>
    </source>
</reference>
<protein>
    <recommendedName>
        <fullName evidence="4">Gag-like protein</fullName>
    </recommendedName>
</protein>
<evidence type="ECO:0000313" key="3">
    <source>
        <dbReference type="Proteomes" id="UP001549921"/>
    </source>
</evidence>
<dbReference type="AlphaFoldDB" id="A0ABD0SBG0"/>
<evidence type="ECO:0000313" key="2">
    <source>
        <dbReference type="EMBL" id="KAL0811041.1"/>
    </source>
</evidence>
<comment type="caution">
    <text evidence="2">The sequence shown here is derived from an EMBL/GenBank/DDBJ whole genome shotgun (WGS) entry which is preliminary data.</text>
</comment>
<organism evidence="2 3">
    <name type="scientific">Loxostege sticticalis</name>
    <name type="common">Beet webworm moth</name>
    <dbReference type="NCBI Taxonomy" id="481309"/>
    <lineage>
        <taxon>Eukaryota</taxon>
        <taxon>Metazoa</taxon>
        <taxon>Ecdysozoa</taxon>
        <taxon>Arthropoda</taxon>
        <taxon>Hexapoda</taxon>
        <taxon>Insecta</taxon>
        <taxon>Pterygota</taxon>
        <taxon>Neoptera</taxon>
        <taxon>Endopterygota</taxon>
        <taxon>Lepidoptera</taxon>
        <taxon>Glossata</taxon>
        <taxon>Ditrysia</taxon>
        <taxon>Pyraloidea</taxon>
        <taxon>Crambidae</taxon>
        <taxon>Pyraustinae</taxon>
        <taxon>Loxostege</taxon>
    </lineage>
</organism>
<accession>A0ABD0SBG0</accession>
<feature type="region of interest" description="Disordered" evidence="1">
    <location>
        <begin position="341"/>
        <end position="388"/>
    </location>
</feature>
<gene>
    <name evidence="2" type="ORF">ABMA28_010321</name>
</gene>
<name>A0ABD0SBG0_LOXSC</name>
<proteinExistence type="predicted"/>
<evidence type="ECO:0000256" key="1">
    <source>
        <dbReference type="SAM" id="MobiDB-lite"/>
    </source>
</evidence>
<evidence type="ECO:0008006" key="4">
    <source>
        <dbReference type="Google" id="ProtNLM"/>
    </source>
</evidence>
<feature type="compositionally biased region" description="Low complexity" evidence="1">
    <location>
        <begin position="51"/>
        <end position="62"/>
    </location>
</feature>
<dbReference type="Proteomes" id="UP001549921">
    <property type="component" value="Unassembled WGS sequence"/>
</dbReference>
<feature type="region of interest" description="Disordered" evidence="1">
    <location>
        <begin position="1"/>
        <end position="66"/>
    </location>
</feature>
<feature type="compositionally biased region" description="Polar residues" evidence="1">
    <location>
        <begin position="342"/>
        <end position="374"/>
    </location>
</feature>
<sequence>MDPSPPDPPDPPDRATSSMEIEMSQPLFTPTPKKRHCDSDVVSEPAKKAATVPSTPTSSPSSQPMYTHPSLVIAPKAYSDNDKGPFIVHVSQLENGPSSPTFIHPIRFGKFLVKNNIQNVSVDGVKKIGRNRLSIEFTSANAANSFMNNELLSVHKYVATIPTYNVTRMGIIKGIPPDWTMDELAESLTVPDGCGILLKARRLNRKLMTEQGPTWVATQSVVVTFKGQVLPKRVFCFHNSIPVETYQLPTIQCMNCCRFGHVKAQCRSQPRCFRCAQPHSADNCTVQEDKATCLQCSGPHYALNRSCPEHSRQKLIKLTMSQDNVSYEQAASLYPSVRRSYSDVTKTSSPQHSSPASRPIQPASSVSYRKTMTRPSPRPQAPLGKSYDKQAHQAIIGDCASSLPNGCALNSNNSTPTNDDSENLLEMVLSLILRIVSSAQSGHLPSNVARKLSQLSQMSFLSSDELNGSSVELPKH</sequence>